<keyword evidence="3" id="KW-1185">Reference proteome</keyword>
<gene>
    <name evidence="2" type="ORF">N0V84_012712</name>
</gene>
<proteinExistence type="predicted"/>
<organism evidence="2 3">
    <name type="scientific">Fusarium piperis</name>
    <dbReference type="NCBI Taxonomy" id="1435070"/>
    <lineage>
        <taxon>Eukaryota</taxon>
        <taxon>Fungi</taxon>
        <taxon>Dikarya</taxon>
        <taxon>Ascomycota</taxon>
        <taxon>Pezizomycotina</taxon>
        <taxon>Sordariomycetes</taxon>
        <taxon>Hypocreomycetidae</taxon>
        <taxon>Hypocreales</taxon>
        <taxon>Nectriaceae</taxon>
        <taxon>Fusarium</taxon>
        <taxon>Fusarium solani species complex</taxon>
    </lineage>
</organism>
<feature type="region of interest" description="Disordered" evidence="1">
    <location>
        <begin position="359"/>
        <end position="381"/>
    </location>
</feature>
<dbReference type="OrthoDB" id="5234017at2759"/>
<evidence type="ECO:0000313" key="3">
    <source>
        <dbReference type="Proteomes" id="UP001140502"/>
    </source>
</evidence>
<dbReference type="AlphaFoldDB" id="A0A9W8T9P2"/>
<protein>
    <submittedName>
        <fullName evidence="2">Uncharacterized protein</fullName>
    </submittedName>
</protein>
<evidence type="ECO:0000256" key="1">
    <source>
        <dbReference type="SAM" id="MobiDB-lite"/>
    </source>
</evidence>
<name>A0A9W8T9P2_9HYPO</name>
<reference evidence="2" key="1">
    <citation type="submission" date="2022-10" db="EMBL/GenBank/DDBJ databases">
        <title>Tapping the CABI collections for fungal endophytes: first genome assemblies for Collariella, Neodidymelliopsis, Ascochyta clinopodiicola, Didymella pomorum, Didymosphaeria variabile, Neocosmospora piperis and Neocucurbitaria cava.</title>
        <authorList>
            <person name="Hill R."/>
        </authorList>
    </citation>
    <scope>NUCLEOTIDE SEQUENCE</scope>
    <source>
        <strain evidence="2">IMI 366586</strain>
    </source>
</reference>
<sequence>MSAQEILAKFQDIRIKLTEYDQQFKKIKSPQTVYDESASSIKSRISQAWAQLALAPVSSLSILQDEIVSLGGQLKELEIDHKAGLEAKEEKYQERLQDTMGALYRDLISVMEPHRVELTLRALSNREAPQQDIGMTTDSAQLHPSSFGTGSIIKDTNGQVNKRKIDQPDVLEPPKRRRVGRPRRSEQLASQMPHEKNISQSPPPRGQTRRSHRRHADDKPTQEQDFEGITDPDTGEVYLAFWEKSKEWLAVLVLPMQDLEKIGVSGTLETLRLAEIMPLCYKYDKPTKRHVWREGYNEGQELVTEREFPVMYFDGQDFPAKSAVGWVAAKDLRVFDIKNSNKLVPHVRSVRKFLKTRVAERRPEQEESNEPDESVQDGNPVDMLVC</sequence>
<dbReference type="Proteomes" id="UP001140502">
    <property type="component" value="Unassembled WGS sequence"/>
</dbReference>
<feature type="compositionally biased region" description="Acidic residues" evidence="1">
    <location>
        <begin position="366"/>
        <end position="375"/>
    </location>
</feature>
<dbReference type="EMBL" id="JAPEUR010000753">
    <property type="protein sequence ID" value="KAJ4307470.1"/>
    <property type="molecule type" value="Genomic_DNA"/>
</dbReference>
<feature type="compositionally biased region" description="Polar residues" evidence="1">
    <location>
        <begin position="137"/>
        <end position="160"/>
    </location>
</feature>
<accession>A0A9W8T9P2</accession>
<feature type="region of interest" description="Disordered" evidence="1">
    <location>
        <begin position="137"/>
        <end position="231"/>
    </location>
</feature>
<comment type="caution">
    <text evidence="2">The sequence shown here is derived from an EMBL/GenBank/DDBJ whole genome shotgun (WGS) entry which is preliminary data.</text>
</comment>
<evidence type="ECO:0000313" key="2">
    <source>
        <dbReference type="EMBL" id="KAJ4307470.1"/>
    </source>
</evidence>